<evidence type="ECO:0000256" key="2">
    <source>
        <dbReference type="SAM" id="Phobius"/>
    </source>
</evidence>
<dbReference type="KEGG" id="pnd:Pla175_21160"/>
<dbReference type="PANTHER" id="PTHR37947:SF1">
    <property type="entry name" value="BLL2462 PROTEIN"/>
    <property type="match status" value="1"/>
</dbReference>
<evidence type="ECO:0000256" key="1">
    <source>
        <dbReference type="SAM" id="MobiDB-lite"/>
    </source>
</evidence>
<accession>A0A518DB72</accession>
<feature type="transmembrane region" description="Helical" evidence="2">
    <location>
        <begin position="65"/>
        <end position="83"/>
    </location>
</feature>
<dbReference type="SUPFAM" id="SSF53300">
    <property type="entry name" value="vWA-like"/>
    <property type="match status" value="1"/>
</dbReference>
<reference evidence="3 4" key="1">
    <citation type="submission" date="2019-02" db="EMBL/GenBank/DDBJ databases">
        <title>Deep-cultivation of Planctomycetes and their phenomic and genomic characterization uncovers novel biology.</title>
        <authorList>
            <person name="Wiegand S."/>
            <person name="Jogler M."/>
            <person name="Boedeker C."/>
            <person name="Pinto D."/>
            <person name="Vollmers J."/>
            <person name="Rivas-Marin E."/>
            <person name="Kohn T."/>
            <person name="Peeters S.H."/>
            <person name="Heuer A."/>
            <person name="Rast P."/>
            <person name="Oberbeckmann S."/>
            <person name="Bunk B."/>
            <person name="Jeske O."/>
            <person name="Meyerdierks A."/>
            <person name="Storesund J.E."/>
            <person name="Kallscheuer N."/>
            <person name="Luecker S."/>
            <person name="Lage O.M."/>
            <person name="Pohl T."/>
            <person name="Merkel B.J."/>
            <person name="Hornburger P."/>
            <person name="Mueller R.-W."/>
            <person name="Bruemmer F."/>
            <person name="Labrenz M."/>
            <person name="Spormann A.M."/>
            <person name="Op den Camp H."/>
            <person name="Overmann J."/>
            <person name="Amann R."/>
            <person name="Jetten M.S.M."/>
            <person name="Mascher T."/>
            <person name="Medema M.H."/>
            <person name="Devos D.P."/>
            <person name="Kaster A.-K."/>
            <person name="Ovreas L."/>
            <person name="Rohde M."/>
            <person name="Galperin M.Y."/>
            <person name="Jogler C."/>
        </authorList>
    </citation>
    <scope>NUCLEOTIDE SEQUENCE [LARGE SCALE GENOMIC DNA]</scope>
    <source>
        <strain evidence="3 4">Pla175</strain>
    </source>
</reference>
<dbReference type="AlphaFoldDB" id="A0A518DB72"/>
<dbReference type="Proteomes" id="UP000317429">
    <property type="component" value="Chromosome"/>
</dbReference>
<gene>
    <name evidence="3" type="ORF">Pla175_21160</name>
</gene>
<name>A0A518DB72_9BACT</name>
<keyword evidence="2" id="KW-1133">Transmembrane helix</keyword>
<keyword evidence="2" id="KW-0812">Transmembrane</keyword>
<protein>
    <recommendedName>
        <fullName evidence="5">VWFA domain-containing protein</fullName>
    </recommendedName>
</protein>
<evidence type="ECO:0000313" key="3">
    <source>
        <dbReference type="EMBL" id="QDU88734.1"/>
    </source>
</evidence>
<dbReference type="PANTHER" id="PTHR37947">
    <property type="entry name" value="BLL2462 PROTEIN"/>
    <property type="match status" value="1"/>
</dbReference>
<dbReference type="RefSeq" id="WP_145283953.1">
    <property type="nucleotide sequence ID" value="NZ_CP036291.1"/>
</dbReference>
<dbReference type="EMBL" id="CP036291">
    <property type="protein sequence ID" value="QDU88734.1"/>
    <property type="molecule type" value="Genomic_DNA"/>
</dbReference>
<feature type="region of interest" description="Disordered" evidence="1">
    <location>
        <begin position="107"/>
        <end position="130"/>
    </location>
</feature>
<keyword evidence="4" id="KW-1185">Reference proteome</keyword>
<dbReference type="InterPro" id="IPR029062">
    <property type="entry name" value="Class_I_gatase-like"/>
</dbReference>
<dbReference type="Gene3D" id="3.40.50.880">
    <property type="match status" value="1"/>
</dbReference>
<proteinExistence type="predicted"/>
<dbReference type="OrthoDB" id="224647at2"/>
<dbReference type="InterPro" id="IPR036465">
    <property type="entry name" value="vWFA_dom_sf"/>
</dbReference>
<evidence type="ECO:0008006" key="5">
    <source>
        <dbReference type="Google" id="ProtNLM"/>
    </source>
</evidence>
<organism evidence="3 4">
    <name type="scientific">Pirellulimonas nuda</name>
    <dbReference type="NCBI Taxonomy" id="2528009"/>
    <lineage>
        <taxon>Bacteria</taxon>
        <taxon>Pseudomonadati</taxon>
        <taxon>Planctomycetota</taxon>
        <taxon>Planctomycetia</taxon>
        <taxon>Pirellulales</taxon>
        <taxon>Lacipirellulaceae</taxon>
        <taxon>Pirellulimonas</taxon>
    </lineage>
</organism>
<feature type="transmembrane region" description="Helical" evidence="2">
    <location>
        <begin position="31"/>
        <end position="53"/>
    </location>
</feature>
<keyword evidence="2" id="KW-0472">Membrane</keyword>
<dbReference type="SUPFAM" id="SSF52317">
    <property type="entry name" value="Class I glutamine amidotransferase-like"/>
    <property type="match status" value="1"/>
</dbReference>
<sequence>MTYLLGQLTSRGPTPLRYELVGLDQLEASPLLAVLLAFSVAAAVGLTLARSHYEPGSFEVRLVQVLLRLTAVIAVALSLLGLTRRPVEVVERSSRVVVIVDDSQSMGLPAGETSERPGPRAGGATERSREQQVEDLLVRDGLLAALGERHEVQVVRTGAPAEALAMVEGDEAFWPPTLSSTPLGDALTEGARVLGGPTLAAMVLVSDGGQNAGRDPVEAAAVVGAPVYTIGVGPTRLAPRIQIVELVASETAYPDDPFEVTVVIETQGDWSSDAALKIVSLSGTEEDPVEGETLQAAAIDGARDASTWSESFQVTAKEVGAHRYRARLEVVDPASHETASDLKFDFSVDVVDKVVRVLLWSGGPSRDYQFLRNQLFRDDSFQVTVLLDSAELGAAQEAAGTIERFPATSEELDAFDVLAIFDADLSRLTPTEVDMIVDWVSAKGGGLLYRPGLVYGPRSLDMPAVAGVRRLLPVDLPIGFLATQPARNDSPTPVTVTRAGQSEPMMRLAATPETSLEAWRNFNGFFAYYPDVRAKPSATVYATLNPPGGEPTPLLSDQFYGAGRTACLTTGETWRLRSEGAERFELLFTNLLRKLASGRAAARQQGVLVFERSGYELGETMTLYARLPKPVGGLEGDDDLATALIVSPDGQTTSAPLVQASDGPGAASAKLLAAQLGRYSASVSRGAGDDLTAIATVAAPERERGTLVRDEQLLRSIAQASGGQYYADGAATLGEGGRAALADAIEPRTERITRFGEPDRAFEWRLSRLLLWVAGGALILEWLLRRWNRLL</sequence>
<dbReference type="Gene3D" id="3.40.50.410">
    <property type="entry name" value="von Willebrand factor, type A domain"/>
    <property type="match status" value="1"/>
</dbReference>
<evidence type="ECO:0000313" key="4">
    <source>
        <dbReference type="Proteomes" id="UP000317429"/>
    </source>
</evidence>